<dbReference type="InterPro" id="IPR013216">
    <property type="entry name" value="Methyltransf_11"/>
</dbReference>
<evidence type="ECO:0000259" key="1">
    <source>
        <dbReference type="Pfam" id="PF08241"/>
    </source>
</evidence>
<accession>A0ABP9HKW5</accession>
<name>A0ABP9HKW5_9ACTN</name>
<dbReference type="Gene3D" id="3.40.50.150">
    <property type="entry name" value="Vaccinia Virus protein VP39"/>
    <property type="match status" value="1"/>
</dbReference>
<protein>
    <submittedName>
        <fullName evidence="2">Class I SAM-dependent methyltransferase</fullName>
    </submittedName>
</protein>
<evidence type="ECO:0000313" key="2">
    <source>
        <dbReference type="EMBL" id="GAA4973158.1"/>
    </source>
</evidence>
<dbReference type="SUPFAM" id="SSF53335">
    <property type="entry name" value="S-adenosyl-L-methionine-dependent methyltransferases"/>
    <property type="match status" value="1"/>
</dbReference>
<dbReference type="Proteomes" id="UP001500466">
    <property type="component" value="Unassembled WGS sequence"/>
</dbReference>
<sequence length="221" mass="23777">MRGRTFGVMADATTARPVRSHPVFAVFYRRLCDVTDRAGFAKVRAALLAEATGNVLEIGAGTGGNLPHYVNADRLSVVEPDPAMLKVLRTRLDRAPVPVELMPAPAERIPYADGQFDTVVCTLVLCSVADLDKAVAEAKRVLKPGGKVLFIEHVGAPSAKARRTQQRIEPVWKRLFGGCLLTRDPVAAFERAGFTEVAAEDVVLGRNPAPAKPIIRGSARA</sequence>
<organism evidence="2 3">
    <name type="scientific">Yinghuangia aomiensis</name>
    <dbReference type="NCBI Taxonomy" id="676205"/>
    <lineage>
        <taxon>Bacteria</taxon>
        <taxon>Bacillati</taxon>
        <taxon>Actinomycetota</taxon>
        <taxon>Actinomycetes</taxon>
        <taxon>Kitasatosporales</taxon>
        <taxon>Streptomycetaceae</taxon>
        <taxon>Yinghuangia</taxon>
    </lineage>
</organism>
<proteinExistence type="predicted"/>
<dbReference type="PANTHER" id="PTHR45036:SF1">
    <property type="entry name" value="METHYLTRANSFERASE LIKE 7A"/>
    <property type="match status" value="1"/>
</dbReference>
<keyword evidence="2" id="KW-0489">Methyltransferase</keyword>
<gene>
    <name evidence="2" type="ORF">GCM10023205_44430</name>
</gene>
<evidence type="ECO:0000313" key="3">
    <source>
        <dbReference type="Proteomes" id="UP001500466"/>
    </source>
</evidence>
<dbReference type="GO" id="GO:0032259">
    <property type="term" value="P:methylation"/>
    <property type="evidence" value="ECO:0007669"/>
    <property type="project" value="UniProtKB-KW"/>
</dbReference>
<dbReference type="EMBL" id="BAABHS010000015">
    <property type="protein sequence ID" value="GAA4973158.1"/>
    <property type="molecule type" value="Genomic_DNA"/>
</dbReference>
<reference evidence="3" key="1">
    <citation type="journal article" date="2019" name="Int. J. Syst. Evol. Microbiol.">
        <title>The Global Catalogue of Microorganisms (GCM) 10K type strain sequencing project: providing services to taxonomists for standard genome sequencing and annotation.</title>
        <authorList>
            <consortium name="The Broad Institute Genomics Platform"/>
            <consortium name="The Broad Institute Genome Sequencing Center for Infectious Disease"/>
            <person name="Wu L."/>
            <person name="Ma J."/>
        </authorList>
    </citation>
    <scope>NUCLEOTIDE SEQUENCE [LARGE SCALE GENOMIC DNA]</scope>
    <source>
        <strain evidence="3">JCM 17986</strain>
    </source>
</reference>
<dbReference type="GO" id="GO:0008168">
    <property type="term" value="F:methyltransferase activity"/>
    <property type="evidence" value="ECO:0007669"/>
    <property type="project" value="UniProtKB-KW"/>
</dbReference>
<keyword evidence="3" id="KW-1185">Reference proteome</keyword>
<dbReference type="InterPro" id="IPR029063">
    <property type="entry name" value="SAM-dependent_MTases_sf"/>
</dbReference>
<keyword evidence="2" id="KW-0808">Transferase</keyword>
<feature type="domain" description="Methyltransferase type 11" evidence="1">
    <location>
        <begin position="56"/>
        <end position="150"/>
    </location>
</feature>
<dbReference type="InterPro" id="IPR052356">
    <property type="entry name" value="Thiol_S-MT"/>
</dbReference>
<dbReference type="PANTHER" id="PTHR45036">
    <property type="entry name" value="METHYLTRANSFERASE LIKE 7B"/>
    <property type="match status" value="1"/>
</dbReference>
<dbReference type="CDD" id="cd02440">
    <property type="entry name" value="AdoMet_MTases"/>
    <property type="match status" value="1"/>
</dbReference>
<comment type="caution">
    <text evidence="2">The sequence shown here is derived from an EMBL/GenBank/DDBJ whole genome shotgun (WGS) entry which is preliminary data.</text>
</comment>
<dbReference type="Pfam" id="PF08241">
    <property type="entry name" value="Methyltransf_11"/>
    <property type="match status" value="1"/>
</dbReference>